<evidence type="ECO:0000256" key="2">
    <source>
        <dbReference type="SAM" id="MobiDB-lite"/>
    </source>
</evidence>
<evidence type="ECO:0000313" key="3">
    <source>
        <dbReference type="EMBL" id="KAF3330936.1"/>
    </source>
</evidence>
<proteinExistence type="inferred from homology"/>
<comment type="caution">
    <text evidence="3">The sequence shown here is derived from an EMBL/GenBank/DDBJ whole genome shotgun (WGS) entry which is preliminary data.</text>
</comment>
<comment type="similarity">
    <text evidence="1">Belongs to the gemin-2 family.</text>
</comment>
<dbReference type="GO" id="GO:0005634">
    <property type="term" value="C:nucleus"/>
    <property type="evidence" value="ECO:0007669"/>
    <property type="project" value="TreeGrafter"/>
</dbReference>
<dbReference type="Gene3D" id="1.20.58.1070">
    <property type="match status" value="1"/>
</dbReference>
<dbReference type="EMBL" id="SWLB01000013">
    <property type="protein sequence ID" value="KAF3330936.1"/>
    <property type="molecule type" value="Genomic_DNA"/>
</dbReference>
<dbReference type="InterPro" id="IPR035426">
    <property type="entry name" value="Gemin2/Brr1"/>
</dbReference>
<feature type="region of interest" description="Disordered" evidence="2">
    <location>
        <begin position="75"/>
        <end position="99"/>
    </location>
</feature>
<protein>
    <submittedName>
        <fullName evidence="3">Gem-associated protein 2</fullName>
    </submittedName>
</protein>
<evidence type="ECO:0000256" key="1">
    <source>
        <dbReference type="ARBA" id="ARBA00025758"/>
    </source>
</evidence>
<dbReference type="Proteomes" id="UP000623129">
    <property type="component" value="Unassembled WGS sequence"/>
</dbReference>
<dbReference type="PANTHER" id="PTHR12794">
    <property type="entry name" value="GEMIN2"/>
    <property type="match status" value="1"/>
</dbReference>
<dbReference type="GO" id="GO:0000387">
    <property type="term" value="P:spliceosomal snRNP assembly"/>
    <property type="evidence" value="ECO:0007669"/>
    <property type="project" value="InterPro"/>
</dbReference>
<reference evidence="3" key="1">
    <citation type="submission" date="2020-01" db="EMBL/GenBank/DDBJ databases">
        <title>Genome sequence of Kobresia littledalei, the first chromosome-level genome in the family Cyperaceae.</title>
        <authorList>
            <person name="Qu G."/>
        </authorList>
    </citation>
    <scope>NUCLEOTIDE SEQUENCE</scope>
    <source>
        <strain evidence="3">C.B.Clarke</strain>
        <tissue evidence="3">Leaf</tissue>
    </source>
</reference>
<name>A0A833R6Y4_9POAL</name>
<gene>
    <name evidence="3" type="ORF">FCM35_KLT04290</name>
</gene>
<dbReference type="PANTHER" id="PTHR12794:SF0">
    <property type="entry name" value="GEM-ASSOCIATED PROTEIN 2"/>
    <property type="match status" value="1"/>
</dbReference>
<feature type="compositionally biased region" description="Basic and acidic residues" evidence="2">
    <location>
        <begin position="16"/>
        <end position="29"/>
    </location>
</feature>
<sequence>MENNNKEMEGATLDSLWKEETKGDEKGLQKKYTRSEMEALRFAQLEYQHELFERVYWGLEPTIKLEFDGIFGEDSKKKKRNRNRNKNKQPSRNIGGGDFHHEMLIPEEQLVAGPSNQSGNGELCNKYENMQCEDDDISDDSHDGILKPAFYVEGEPDFESGPPVDGWEYLRRVRWEAHQLPDVKVAKLNLNEISAEQTPYMPRIPELPTCPQNLLPSKKWEDSFLDDFSELRKAFSQLDSSVDQLDSSCKSKSSLEGQSQIIPTVATIISMDVVSRASTLRNYINMSESMEKVSRHECLWLFALCATVDMPLHADTCASLRCLLRKCLGILATKSEMDDEVAMLSVLVSICGKYFGQYDTQQSSIW</sequence>
<organism evidence="3 4">
    <name type="scientific">Carex littledalei</name>
    <dbReference type="NCBI Taxonomy" id="544730"/>
    <lineage>
        <taxon>Eukaryota</taxon>
        <taxon>Viridiplantae</taxon>
        <taxon>Streptophyta</taxon>
        <taxon>Embryophyta</taxon>
        <taxon>Tracheophyta</taxon>
        <taxon>Spermatophyta</taxon>
        <taxon>Magnoliopsida</taxon>
        <taxon>Liliopsida</taxon>
        <taxon>Poales</taxon>
        <taxon>Cyperaceae</taxon>
        <taxon>Cyperoideae</taxon>
        <taxon>Cariceae</taxon>
        <taxon>Carex</taxon>
        <taxon>Carex subgen. Euthyceras</taxon>
    </lineage>
</organism>
<dbReference type="AlphaFoldDB" id="A0A833R6Y4"/>
<evidence type="ECO:0000313" key="4">
    <source>
        <dbReference type="Proteomes" id="UP000623129"/>
    </source>
</evidence>
<dbReference type="GO" id="GO:0032797">
    <property type="term" value="C:SMN complex"/>
    <property type="evidence" value="ECO:0007669"/>
    <property type="project" value="TreeGrafter"/>
</dbReference>
<keyword evidence="4" id="KW-1185">Reference proteome</keyword>
<dbReference type="OrthoDB" id="428895at2759"/>
<feature type="compositionally biased region" description="Basic residues" evidence="2">
    <location>
        <begin position="77"/>
        <end position="89"/>
    </location>
</feature>
<dbReference type="Pfam" id="PF04938">
    <property type="entry name" value="SIP1"/>
    <property type="match status" value="1"/>
</dbReference>
<accession>A0A833R6Y4</accession>
<feature type="region of interest" description="Disordered" evidence="2">
    <location>
        <begin position="1"/>
        <end position="29"/>
    </location>
</feature>